<dbReference type="GO" id="GO:0020037">
    <property type="term" value="F:heme binding"/>
    <property type="evidence" value="ECO:0007669"/>
    <property type="project" value="InterPro"/>
</dbReference>
<keyword evidence="2" id="KW-0349">Heme</keyword>
<keyword evidence="5" id="KW-0408">Iron</keyword>
<dbReference type="PANTHER" id="PTHR46696">
    <property type="entry name" value="P450, PUTATIVE (EUROFUNG)-RELATED"/>
    <property type="match status" value="1"/>
</dbReference>
<evidence type="ECO:0000256" key="6">
    <source>
        <dbReference type="ARBA" id="ARBA00023033"/>
    </source>
</evidence>
<keyword evidence="8" id="KW-1185">Reference proteome</keyword>
<dbReference type="InterPro" id="IPR001128">
    <property type="entry name" value="Cyt_P450"/>
</dbReference>
<evidence type="ECO:0000313" key="8">
    <source>
        <dbReference type="Proteomes" id="UP000198802"/>
    </source>
</evidence>
<dbReference type="FunFam" id="1.10.630.10:FF:000018">
    <property type="entry name" value="Cytochrome P450 monooxygenase"/>
    <property type="match status" value="1"/>
</dbReference>
<dbReference type="GO" id="GO:0005506">
    <property type="term" value="F:iron ion binding"/>
    <property type="evidence" value="ECO:0007669"/>
    <property type="project" value="InterPro"/>
</dbReference>
<dbReference type="AlphaFoldDB" id="A0A0S4QP39"/>
<evidence type="ECO:0000313" key="7">
    <source>
        <dbReference type="EMBL" id="CUU57451.1"/>
    </source>
</evidence>
<evidence type="ECO:0000256" key="4">
    <source>
        <dbReference type="ARBA" id="ARBA00023002"/>
    </source>
</evidence>
<evidence type="ECO:0000256" key="3">
    <source>
        <dbReference type="ARBA" id="ARBA00022723"/>
    </source>
</evidence>
<gene>
    <name evidence="7" type="ORF">Ga0074812_112111</name>
</gene>
<organism evidence="7 8">
    <name type="scientific">Parafrankia irregularis</name>
    <dbReference type="NCBI Taxonomy" id="795642"/>
    <lineage>
        <taxon>Bacteria</taxon>
        <taxon>Bacillati</taxon>
        <taxon>Actinomycetota</taxon>
        <taxon>Actinomycetes</taxon>
        <taxon>Frankiales</taxon>
        <taxon>Frankiaceae</taxon>
        <taxon>Parafrankia</taxon>
    </lineage>
</organism>
<dbReference type="GO" id="GO:0036199">
    <property type="term" value="F:cholest-4-en-3-one 26-monooxygenase activity"/>
    <property type="evidence" value="ECO:0007669"/>
    <property type="project" value="TreeGrafter"/>
</dbReference>
<reference evidence="8" key="1">
    <citation type="submission" date="2015-11" db="EMBL/GenBank/DDBJ databases">
        <authorList>
            <person name="Varghese N."/>
        </authorList>
    </citation>
    <scope>NUCLEOTIDE SEQUENCE [LARGE SCALE GENOMIC DNA]</scope>
    <source>
        <strain evidence="8">DSM 45899</strain>
    </source>
</reference>
<name>A0A0S4QP39_9ACTN</name>
<dbReference type="InterPro" id="IPR036396">
    <property type="entry name" value="Cyt_P450_sf"/>
</dbReference>
<keyword evidence="4" id="KW-0560">Oxidoreductase</keyword>
<dbReference type="GO" id="GO:0008395">
    <property type="term" value="F:steroid hydroxylase activity"/>
    <property type="evidence" value="ECO:0007669"/>
    <property type="project" value="TreeGrafter"/>
</dbReference>
<evidence type="ECO:0000256" key="2">
    <source>
        <dbReference type="ARBA" id="ARBA00022617"/>
    </source>
</evidence>
<accession>A0A0S4QP39</accession>
<comment type="similarity">
    <text evidence="1">Belongs to the cytochrome P450 family.</text>
</comment>
<dbReference type="RefSeq" id="WP_091278888.1">
    <property type="nucleotide sequence ID" value="NZ_FAOZ01000012.1"/>
</dbReference>
<protein>
    <submittedName>
        <fullName evidence="7">Cytochrome P450</fullName>
    </submittedName>
</protein>
<keyword evidence="6" id="KW-0503">Monooxygenase</keyword>
<evidence type="ECO:0000256" key="5">
    <source>
        <dbReference type="ARBA" id="ARBA00023004"/>
    </source>
</evidence>
<dbReference type="GO" id="GO:0006707">
    <property type="term" value="P:cholesterol catabolic process"/>
    <property type="evidence" value="ECO:0007669"/>
    <property type="project" value="TreeGrafter"/>
</dbReference>
<dbReference type="CDD" id="cd11033">
    <property type="entry name" value="CYP142-like"/>
    <property type="match status" value="1"/>
</dbReference>
<dbReference type="EMBL" id="FAOZ01000012">
    <property type="protein sequence ID" value="CUU57451.1"/>
    <property type="molecule type" value="Genomic_DNA"/>
</dbReference>
<dbReference type="Proteomes" id="UP000198802">
    <property type="component" value="Unassembled WGS sequence"/>
</dbReference>
<dbReference type="Pfam" id="PF00067">
    <property type="entry name" value="p450"/>
    <property type="match status" value="1"/>
</dbReference>
<dbReference type="SUPFAM" id="SSF48264">
    <property type="entry name" value="Cytochrome P450"/>
    <property type="match status" value="1"/>
</dbReference>
<proteinExistence type="inferred from homology"/>
<dbReference type="Gene3D" id="1.10.630.10">
    <property type="entry name" value="Cytochrome P450"/>
    <property type="match status" value="1"/>
</dbReference>
<keyword evidence="3" id="KW-0479">Metal-binding</keyword>
<dbReference type="PRINTS" id="PR00359">
    <property type="entry name" value="BP450"/>
</dbReference>
<evidence type="ECO:0000256" key="1">
    <source>
        <dbReference type="ARBA" id="ARBA00010617"/>
    </source>
</evidence>
<dbReference type="InterPro" id="IPR002397">
    <property type="entry name" value="Cyt_P450_B"/>
</dbReference>
<sequence length="426" mass="46485">MTVAAGSTPLRTVDDVDLSDMSFWVRPRAEIDAAFALLRAERPLPFYPEPVFANGAIPSGAGYYAVTRHADIARISAEPGIFSSAQGATTIVDLPAEFLEFFGGMINLDAPRHHRLRRIVSRAFTPRIIAQTEADIAAIARTVVDDLVAGGPGEFVERVAARLPLEVICRMMGLPRERYADVFRCTNVILGSADADYVPEGTDIVAALLGAGAELAALLQETAAARRANPADDLTTALALAEVDGERLDNGEIASFFILLLVAGNETTRTAISHALLALTAFPAQREIWQRDIDGTTATAVEEIVRWASPVRWMRRTVTREVDVAGQRLTAGDKVLLFYSSANRDESVFTGPDRFDVRRDPNPHLGFGGHGPHFCLGAHLARREISVIWRELFARMPDIHAVGEPEWLASSFINGVKRLNCDFTAR</sequence>
<dbReference type="PANTHER" id="PTHR46696:SF4">
    <property type="entry name" value="BIOTIN BIOSYNTHESIS CYTOCHROME P450"/>
    <property type="match status" value="1"/>
</dbReference>